<dbReference type="SUPFAM" id="SSF117100">
    <property type="entry name" value="Beta-galactosidase LacA, domain 3"/>
    <property type="match status" value="1"/>
</dbReference>
<protein>
    <recommendedName>
        <fullName evidence="11">Carrier domain-containing protein</fullName>
    </recommendedName>
</protein>
<evidence type="ECO:0000256" key="2">
    <source>
        <dbReference type="ARBA" id="ARBA00022553"/>
    </source>
</evidence>
<proteinExistence type="inferred from homology"/>
<dbReference type="GO" id="GO:0031177">
    <property type="term" value="F:phosphopantetheine binding"/>
    <property type="evidence" value="ECO:0007669"/>
    <property type="project" value="InterPro"/>
</dbReference>
<dbReference type="FunFam" id="3.40.50.980:FF:000001">
    <property type="entry name" value="Non-ribosomal peptide synthetase"/>
    <property type="match status" value="1"/>
</dbReference>
<dbReference type="NCBIfam" id="NF003417">
    <property type="entry name" value="PRK04813.1"/>
    <property type="match status" value="4"/>
</dbReference>
<dbReference type="GO" id="GO:0004565">
    <property type="term" value="F:beta-galactosidase activity"/>
    <property type="evidence" value="ECO:0007669"/>
    <property type="project" value="UniProtKB-ARBA"/>
</dbReference>
<dbReference type="Gene3D" id="3.40.50.980">
    <property type="match status" value="2"/>
</dbReference>
<keyword evidence="2" id="KW-0597">Phosphoprotein</keyword>
<keyword evidence="10" id="KW-0732">Signal</keyword>
<feature type="domain" description="Carrier" evidence="11">
    <location>
        <begin position="3456"/>
        <end position="3532"/>
    </location>
</feature>
<dbReference type="SMART" id="SM01029">
    <property type="entry name" value="BetaGal_dom2"/>
    <property type="match status" value="1"/>
</dbReference>
<dbReference type="FunFam" id="3.30.559.30:FF:000003">
    <property type="entry name" value="Nonribosomal peptide synthase SidD"/>
    <property type="match status" value="2"/>
</dbReference>
<evidence type="ECO:0000313" key="13">
    <source>
        <dbReference type="Proteomes" id="UP000641853"/>
    </source>
</evidence>
<dbReference type="CDD" id="cd19542">
    <property type="entry name" value="CT_NRPS-like"/>
    <property type="match status" value="2"/>
</dbReference>
<keyword evidence="6" id="KW-0119">Carbohydrate metabolism</keyword>
<dbReference type="FunFam" id="3.30.300.30:FF:000015">
    <property type="entry name" value="Nonribosomal peptide synthase SidD"/>
    <property type="match status" value="4"/>
</dbReference>
<dbReference type="SUPFAM" id="SSF47336">
    <property type="entry name" value="ACP-like"/>
    <property type="match status" value="4"/>
</dbReference>
<evidence type="ECO:0000256" key="1">
    <source>
        <dbReference type="ARBA" id="ARBA00022450"/>
    </source>
</evidence>
<dbReference type="PANTHER" id="PTHR45527">
    <property type="entry name" value="NONRIBOSOMAL PEPTIDE SYNTHETASE"/>
    <property type="match status" value="1"/>
</dbReference>
<evidence type="ECO:0000256" key="6">
    <source>
        <dbReference type="ARBA" id="ARBA00023277"/>
    </source>
</evidence>
<evidence type="ECO:0000313" key="12">
    <source>
        <dbReference type="EMBL" id="KAF7177643.1"/>
    </source>
</evidence>
<dbReference type="GO" id="GO:0043041">
    <property type="term" value="P:amino acid activation for nonribosomal peptide biosynthetic process"/>
    <property type="evidence" value="ECO:0007669"/>
    <property type="project" value="TreeGrafter"/>
</dbReference>
<evidence type="ECO:0000256" key="10">
    <source>
        <dbReference type="SAM" id="SignalP"/>
    </source>
</evidence>
<dbReference type="InterPro" id="IPR001242">
    <property type="entry name" value="Condensation_dom"/>
</dbReference>
<dbReference type="PROSITE" id="PS00012">
    <property type="entry name" value="PHOSPHOPANTETHEINE"/>
    <property type="match status" value="1"/>
</dbReference>
<dbReference type="InterPro" id="IPR045851">
    <property type="entry name" value="AMP-bd_C_sf"/>
</dbReference>
<evidence type="ECO:0000256" key="4">
    <source>
        <dbReference type="ARBA" id="ARBA00022737"/>
    </source>
</evidence>
<dbReference type="PROSITE" id="PS50075">
    <property type="entry name" value="CARRIER"/>
    <property type="match status" value="4"/>
</dbReference>
<dbReference type="Gene3D" id="3.30.559.30">
    <property type="entry name" value="Nonribosomal peptide synthetase, condensation domain"/>
    <property type="match status" value="6"/>
</dbReference>
<dbReference type="InterPro" id="IPR009081">
    <property type="entry name" value="PP-bd_ACP"/>
</dbReference>
<dbReference type="Gene3D" id="1.10.1200.10">
    <property type="entry name" value="ACP-like"/>
    <property type="match status" value="4"/>
</dbReference>
<dbReference type="Pfam" id="PF13363">
    <property type="entry name" value="BetaGal_dom3"/>
    <property type="match status" value="1"/>
</dbReference>
<dbReference type="SUPFAM" id="SSF51011">
    <property type="entry name" value="Glycosyl hydrolase domain"/>
    <property type="match status" value="1"/>
</dbReference>
<dbReference type="Gene3D" id="2.102.20.10">
    <property type="entry name" value="Beta-galactosidase, domain 2"/>
    <property type="match status" value="1"/>
</dbReference>
<dbReference type="Gene3D" id="3.30.559.10">
    <property type="entry name" value="Chloramphenicol acetyltransferase-like domain"/>
    <property type="match status" value="5"/>
</dbReference>
<dbReference type="InterPro" id="IPR020845">
    <property type="entry name" value="AMP-binding_CS"/>
</dbReference>
<dbReference type="InterPro" id="IPR010071">
    <property type="entry name" value="AA_adenyl_dom"/>
</dbReference>
<dbReference type="FunFam" id="3.30.559.10:FF:000016">
    <property type="entry name" value="Nonribosomal peptide synthase Pes1"/>
    <property type="match status" value="1"/>
</dbReference>
<dbReference type="Pfam" id="PF00668">
    <property type="entry name" value="Condensation"/>
    <property type="match status" value="5"/>
</dbReference>
<dbReference type="FunFam" id="3.40.50.12780:FF:000014">
    <property type="entry name" value="Nonribosomal peptide synthetase 1"/>
    <property type="match status" value="3"/>
</dbReference>
<keyword evidence="1" id="KW-0596">Phosphopantetheine</keyword>
<dbReference type="Pfam" id="PF10435">
    <property type="entry name" value="BetaGal_dom2"/>
    <property type="match status" value="1"/>
</dbReference>
<feature type="domain" description="Carrier" evidence="11">
    <location>
        <begin position="5267"/>
        <end position="5343"/>
    </location>
</feature>
<evidence type="ECO:0000256" key="3">
    <source>
        <dbReference type="ARBA" id="ARBA00022598"/>
    </source>
</evidence>
<dbReference type="InterPro" id="IPR025972">
    <property type="entry name" value="BetaGal_dom3"/>
</dbReference>
<dbReference type="GO" id="GO:0016874">
    <property type="term" value="F:ligase activity"/>
    <property type="evidence" value="ECO:0007669"/>
    <property type="project" value="UniProtKB-KW"/>
</dbReference>
<feature type="domain" description="Carrier" evidence="11">
    <location>
        <begin position="2368"/>
        <end position="2441"/>
    </location>
</feature>
<accession>A0A8H6V3R8</accession>
<dbReference type="Proteomes" id="UP000641853">
    <property type="component" value="Unassembled WGS sequence"/>
</dbReference>
<feature type="domain" description="Carrier" evidence="11">
    <location>
        <begin position="1285"/>
        <end position="1361"/>
    </location>
</feature>
<dbReference type="InterPro" id="IPR000873">
    <property type="entry name" value="AMP-dep_synth/lig_dom"/>
</dbReference>
<dbReference type="Gene3D" id="2.60.120.260">
    <property type="entry name" value="Galactose-binding domain-like"/>
    <property type="match status" value="1"/>
</dbReference>
<dbReference type="Gene3D" id="3.30.300.30">
    <property type="match status" value="4"/>
</dbReference>
<feature type="signal peptide" evidence="10">
    <location>
        <begin position="1"/>
        <end position="20"/>
    </location>
</feature>
<sequence>MPSRKLLSALLSLPLGTGLAAYTYAYTSPARHATLSKQPSRAHQTSPTMALANPRGMPVYGDSYTIRIPLRDLKPGISDEEILTRFSKGFFGGWVFAPQRWALRVTGLAITDFTAFHDEDLASTPPTPVWSLSQFNRTTLFPLGTLVFGNWQLLDSSVANPDIRRRLYPTHIESTSATKQNQAFVEYVGGSDKSHMVFSDRVEVERDGDAVKITLSGFTCDPLTGEPAVPRLVRELLHPVSTNYTLKVPTSAGTLAVPQLGRSLTLNGRNPKVHVTDYDVGGTNSLYSTAEILTWKKFHDYSVLIVYGGLGEHHEIAVSSKSAASILSGQQSPILTKSVNGQSIISWDVLSSRTIVQVGNLLILLLTDFTTKSVIENSIIVKAGYLVRTAHIQGDQLHLTVDFNATTDIEVIGPPNIAKCLFNGEKFSYDTDLNGFWTTQFKYTSPGCKSGASCVLTIVVEVMGLDEEWRGPPSQLKNPRGILDYSLSGHNQHDVSWKLTDNLVGEDYIDLARGPLNEGGLYAERQGWHQPKPPSEHGQISSPFIGLDGAGIGFYSTSFHPDLSKHHDTPLSFVFSDNSTTTKPYRVQLYVNGYQFAAGCQAMSCQVQLAQDTPLVNLLANDRNCIWQVEDCPKPEERVLNHQFGGYSTVLFLRTNSCVDSCDIAEYDLSTYDIALEIQRNSDGLYATLNYKKTSLGDLQARSMAAAVSQVAVQIAERSSATIGDLNLLSEHDIRVIREWNKDSPIELDRCVHQMISEQSAQNLGRLAVSAWDGELTYNELESLSSNLAHHLSDRGVGPEKFVAICLEKSKWAIVAILAVLKAGGAYTLLDPSHPIARMRDMCNRLRVTIVLSSASSLHRAADLAETVILVSKFAQHEPANRNEPDLAKACAHNALYAVFTSGSTGKPKGIIVEHGSFCSRAMTTGRLLSIDRHSRVLQFSSYAFDVVNRDVLFTLIFGGCICIPSEAERLSNLGGFMAKSQVNWASLTPSVAELLNPTKIPDLETLVLVGESMSPSCLTKWADRVLLVNGYGPAECVTVCCLRKGLTVTSDRMNIGTASGSVTWLVDPNDHNKLVPIGAVGEIVIEGPAVGRGYINDPEKTRESFLPDAPWLRTFKRTCHGKLYKTGDLAQYAEGGTLRFMGRKDNQVKIHGQRVELEEVECQVRNVLTEMPDSSIHDVAVELCSPVKAKDSRLVAYLALGQRTTERSQLLAPLERASTYLKELEVRMAELVPHYMIPTIVVPVWYIPLNNSCKKDRRKLRQLVFDMTEAEAALCMGVNSTPEGPRSTGELNLRTLWSQALNLEESSISTNDNFFQRGGDSIAAMKLAGLAHDVRIFLTFSDIFTHPTLSAQAHLARDKIAGQKSYTSTAFGLIDGEAKRQELVALSAKECGISPLLVEDIYPATPMQEGLIAMTAIQPGVYVAQRIWELQEHINLSALKKAWKATFDANPSLRTRIVQFSNGETLQVVVRGQFNCPIYRDLDNCLREGRSQPIQLGRPLAELAIVQGESGRPNACVLTVHHSIYDAWSISIILKQVEAAYQAQPLPSQPFSPFVDYIQQVSDSAKEHWKAEFSDFAAVQFPLLPSPGYIPAATGSEHLDVELPTYVGYNITLASRIRLAWAITVARYTQSNDVVFGVTVSGRSAPVSGIDKIVGATVATYPLRVQLRSISVLEQLRAIQENLLATVPFEQYGLQHISRLGDEAARACQFQSLLVIQPEPRELKSEIFRNLGDGDAQSSWGTYVLTLLCTQVSSQSVHVEAIYDARVLSNAQLQRILQLFAQTLTQVTQFPENLIDELDGISCEDVQQIQGWNNDVAAQMPVCLHDLFRHHYSLQPAAIAIAAWDGELTYKELEELSTKLAISLAGHGVRPETFVALCFEKSKWVAVAMLAVAKAGGAFILLDPTHPTERLQAICNDSHAKLSVCSVTQADVANALGCSHVIQIGDDQDNFPEPGNCPLVQAHPGNALYAVYTSGSTGRPKGVVVEHAAFATNAAVTGPVYLLDRQSRVFQFASHSFDATVLDYLFTLVCGGCVCVPEEAASRNDLGAEITKSRANWAALTPSVARTLDPRSVPTLDVLALVGEAAKSGDLDQWSEHLRLLNAYGPAECAVVSTIQTTVHKNSNPTNIGRGVAVASWLVDPSDPDKLAPIGSVGELLLEGPILARGYIGDPEQTASSFIALPKWRRDGKRTKGGKLYRTGDLARYSPACDGSIEYIGRKDGQVKLRGQRVELAEVEYQVAKCMPAATDVVVETITPSDPRAHAVLTAFVWHKPFESTSGSETETGSSLFLTPDTLFHEKVAKAQLALRKTLPRYMVPTLFVPLRYLPLSSSGKVNRHMIKDRASLFSRQQIEVYYRSANCKKLPPSSEVEKTVHSLIVDALGLDPSEVGMDDHFFHLGGDSISAMSISAKARRKHLHLKVVDILTNPLLSNMVAVAAREPSYDVTDYPRQFSLIPPREHETIVQTAMCQTGLDRGQIEDIYPCTPMQEGLLALTMQQSSAYICKLVFELSEHVDVARLRRTWDAVFRANPALRTRIVSAGAEGHLFQVVARTSIDWKWDSEDSARDGLSVKLGGPLFYLRIIQPEGGRHRHQLTLSLHHAIYDGSSVKLILRQFEAAYNGEQLPPRPYSSFVRHCTSLSTTRNESITNFWKEELKDANSPCFPAVPTDFYTLQAPKSVVHNVPMRFNSRIGTPLSALIKLAWGMVVSQFTGERDVVFGTVVSGRSANVRDIDQITGPTIATVPFRVRHEPTRTIQEALGEVQSRSTRMIPYEQTGLQRIRQMGLTDACQFQNLLLIQSPGEDELPISPLYKLVREGPGQLNIFDTYPLNIICTLCTNDVVIHAIFDGQLIPQASMERILSHFAHILTQLNETRWRRISDIPPLSKLDMEQLQVWNGTLPQAEDHCVDDLIQEAVAKRPHAPAVCAWDGQLTYTQLDYFSSLLSRELASFGLDPNATIPIYIEKSKWTPVAVLAAMKARRAFVLLDAAQPHGRLLEICRMVDAVVILSSKKLAPQASSLASVTLIVSDDDATWQQRELCKRIDPHASLATPEHPLYVVFTSGSTGKPKGVVISHRAFASMSMAHSRMIGFSQEMRALSFSSYSFDVSISDMLNTLIAGGCLCVPSSMDLLESLPQVVAQMSVNYADMTPSLLQSLRPRDFKSLKTIAVGGEPLTREVIAIWGSEVRLINIYGPAECCPSATVQTHVTNDSDPYNIGVGQGCLCWVVDPTDYQRLAPIGAVGELLIEGPIVGLGYVSNREQENARFIEAPGWLEEFHGVSQGSRLYRTGDLVQYALDGSLRFIGRKDNQIKLRGQRIELGEVEHHISQCFPQARDVVAEVVKPIGSRSHFLAAFVHTDDGTDVRTIDNVYSQDDCTATSNNSVFCVPSTHFRNQVAMVESQLQARVPAYMIPAVFIRLCHLPLTQTGKTDRRQLQEAAAALSQTQLEYYTGAATGCLPSTPAERRLHEIWAKVLNRPPDQISINSSFLRLGGDSISAMQLSSQCRAAGLACSVADILKYKTISALASSLELTSPGPAGNLDVGEEQVGVDFDLSPIQQAFFEEVPSSLQHHYNQSIFLRLTKYMAANRIDKAVSRLVRHHSMLRTQFHRADGGRWVQSIQSPDAIHHLCWHYRVTSHTEARAIVDQSMRALSIESGHVFRVSFIDVEGDGQYIFLVAHHLVVDLVSWRILLEDLEALLASGQLSCPPSLSFQIWCRLQANYSQKYLSPDHILTSSLPTPRTNYWDLPPERNTFGSSRNVSFTLSESITSMLVGPVHEVFHTSMADLLHAALLHSFARTFRDRPTPVIFSEGHGREPWDASIEISRTVGWFTTLWPAYVPVDTQMDVTEVVRQVKDARRQIQGNGWAYFASRYLHPQGQQQLSKYEPPEIVFNYLGQLQHLERSGAFFEAPHTSAIQDVPNISPQIPRPTIFDVSASVTSGALRMQFSYSEYLVQSANVERWISQCKRSLELAVEGLVPMQSSFTLCDLPLLPLATYTDLDNVLHLMSEQIGLSPADVETIYPCSPIQCGILLSQAKDPSRYITQDIGRVQARRSSGDKSHGVDVDRLKQAWQLLVDRHPILRTVFMESDGPNGHWYQIVMKAMPADIAVVECDSSDDLLNTLTNSWQAPSILWSGKRPLHQLVLYHVVDGEVFYDLRIHHALIDGVSARLLHVDLERAYDSQPAFDRHSMHYQDYIAYLQSHNQDTARAYWVRYLTDAQSCHFPSLNSPTEPQISRPRKRDSLHATLTLPSSYPDVSVKTGVTIATVFQLAWALVLRCYTGSDSVCFAYLNSGRDIPLQGIEQAVGPFINLLACRMDIAAHTSLPVLLERTQADYVSSLDHQHCSLADILHTMDLNGDSLFNTGISIQTITDQTSNDSKDGSISLISIGGDDAVDFDLTLNIGLCKDSATMTFNYSSCLLSKTQAQEVAGIFRHLVSEIMEHPDLTVGQLSPFGPGPHGQVWRRFSGMRQSDEYWRAHLGDTSNTSIFPGLPNVDNTPPNPSSYVHFSLESASSLGMTDISTCMCVAWAVVQSHYTRSDDIIFGITTEVPGTVEDNIVPCRLTGIQGQSISTVASGIQLHRVRTSCLSPKGWQSVLDRPVDNGCTASQNFQTQLCFSQSSYHGKEIPDALGHLSRAIIIITSGYHSNSITLTAIFDSDIIQKAECQRLLQQLGHVFQQVVSGDPNRSLNRISVISPQDMAYLRMLNSVVHEPVNRCVQELILDQCEYSPAAIAVTAWDGILTYGDLQYLSTSLASYLLECYGDLRGAKIPICMEKSRFVPVAMLAVLQTGAACVMIDPTHPPQRIRETIASLAARLSLISPSATSIICGIGVQAVVVSRSLLDRFRFNRLPQPSSALRQSCDPRSPAFVVFTSGSTGKPKAIVMPHRGICTALRNLAPSHNITPGLRMLHFASFAFDASISETLFALSSGSCLCIPSEFDRTNNLSSYIQSQNVNWALLTPSVAALLNPADVPSLRTLLLAGEPLPSQQVDLWAAGRTLINAYGPAECTFACAVGRVPAQGWKPGSIGPMVNGCGWVTTESDTNQLAAVGAIGELLVEGPAIAECYLDDQERTAAAFIPSPPWLKDFRGGDIESRLYRTGDLVQYTTDGEIRFIGRRDTQVKLHGQRIELGEVEHHVQACFPDGTVVVAEVVLPAGDHARPLLAAFVHTHSGHTSLVVNRKAADAIGRRESQLLVPPNELFRSQVAAARASISSILPRHMVPSLFLPISYIPYSMTGKTDRRILRDLASAMCRTELEKFTAGTTCKSAPRTNQERQVQHLFAKVLHRSPETINAEDSFFELGGDSILAMALVSMARKSANRLSIADIFRCPRLSELALLMAEKSDLPQENGVQNKESSVQQKIASYFSRYDLPSPDHLRASLQNSQHSLSTLDGSRVLPTTGFQKLELKHYPHIYRILYFQGSLDHDRLKAACSALAQRHSILRTIFEAYRGTVLQVILPQVAVDFSRLTATDRLSQYIEEISFKDSQAIESQFHTHITKFTLVQETSTRHALIVRLSHAQYDAASMSLLEHDLKCLYEGSMVSEGSDFTAHMEHWLDAQTDRRSLDFWRQVLKASTMTYIKDPFLNFHGDSPAKICTQQHFPVSDMPKGVTPATLIKAAWAYVLAQTTQRNDVTFLQMVSTRTLKSPDTSKVIGPCLNYIPVRVQLQRSWSVGDLLEYVQRQHVDSVAHILLDFTNILEHCSPWPAGTHFGSVVIHQNIGTSPPNFSLGNADCYAVDTFAAHDPPPEAFTITTFPRGDNEILLQLEAPSNMVSQKYLESIMELLRNTIQIFARSADRELFELFLN</sequence>
<organism evidence="12 13">
    <name type="scientific">Aspergillus felis</name>
    <dbReference type="NCBI Taxonomy" id="1287682"/>
    <lineage>
        <taxon>Eukaryota</taxon>
        <taxon>Fungi</taxon>
        <taxon>Dikarya</taxon>
        <taxon>Ascomycota</taxon>
        <taxon>Pezizomycotina</taxon>
        <taxon>Eurotiomycetes</taxon>
        <taxon>Eurotiomycetidae</taxon>
        <taxon>Eurotiales</taxon>
        <taxon>Aspergillaceae</taxon>
        <taxon>Aspergillus</taxon>
        <taxon>Aspergillus subgen. Fumigati</taxon>
    </lineage>
</organism>
<keyword evidence="5" id="KW-0378">Hydrolase</keyword>
<comment type="caution">
    <text evidence="12">The sequence shown here is derived from an EMBL/GenBank/DDBJ whole genome shotgun (WGS) entry which is preliminary data.</text>
</comment>
<evidence type="ECO:0000256" key="8">
    <source>
        <dbReference type="ARBA" id="ARBA00023326"/>
    </source>
</evidence>
<dbReference type="PANTHER" id="PTHR45527:SF1">
    <property type="entry name" value="FATTY ACID SYNTHASE"/>
    <property type="match status" value="1"/>
</dbReference>
<keyword evidence="7" id="KW-0326">Glycosidase</keyword>
<dbReference type="EMBL" id="JACBAG010001894">
    <property type="protein sequence ID" value="KAF7177643.1"/>
    <property type="molecule type" value="Genomic_DNA"/>
</dbReference>
<dbReference type="CDD" id="cd19534">
    <property type="entry name" value="E_NRPS"/>
    <property type="match status" value="1"/>
</dbReference>
<dbReference type="SUPFAM" id="SSF56801">
    <property type="entry name" value="Acetyl-CoA synthetase-like"/>
    <property type="match status" value="4"/>
</dbReference>
<dbReference type="InterPro" id="IPR037110">
    <property type="entry name" value="Betagal_dom2_sf"/>
</dbReference>
<dbReference type="Pfam" id="PF00501">
    <property type="entry name" value="AMP-binding"/>
    <property type="match status" value="4"/>
</dbReference>
<dbReference type="CDD" id="cd05918">
    <property type="entry name" value="A_NRPS_SidN3_like"/>
    <property type="match status" value="4"/>
</dbReference>
<dbReference type="SUPFAM" id="SSF49785">
    <property type="entry name" value="Galactose-binding domain-like"/>
    <property type="match status" value="1"/>
</dbReference>
<gene>
    <name evidence="12" type="ORF">CNMCM7691_006004</name>
</gene>
<evidence type="ECO:0000256" key="9">
    <source>
        <dbReference type="ARBA" id="ARBA00029454"/>
    </source>
</evidence>
<dbReference type="Gene3D" id="2.30.38.10">
    <property type="entry name" value="Luciferase, Domain 3"/>
    <property type="match status" value="1"/>
</dbReference>
<dbReference type="NCBIfam" id="TIGR01733">
    <property type="entry name" value="AA-adenyl-dom"/>
    <property type="match status" value="3"/>
</dbReference>
<keyword evidence="13" id="KW-1185">Reference proteome</keyword>
<name>A0A8H6V3R8_9EURO</name>
<keyword evidence="3" id="KW-0436">Ligase</keyword>
<dbReference type="Gene3D" id="2.60.390.10">
    <property type="entry name" value="Beta-galactosidase, domain 3"/>
    <property type="match status" value="1"/>
</dbReference>
<dbReference type="FunFam" id="1.10.1200.10:FF:000005">
    <property type="entry name" value="Nonribosomal peptide synthetase 1"/>
    <property type="match status" value="2"/>
</dbReference>
<keyword evidence="4" id="KW-0677">Repeat</keyword>
<dbReference type="InterPro" id="IPR036833">
    <property type="entry name" value="BetaGal_dom3_sf"/>
</dbReference>
<dbReference type="GO" id="GO:0000272">
    <property type="term" value="P:polysaccharide catabolic process"/>
    <property type="evidence" value="ECO:0007669"/>
    <property type="project" value="UniProtKB-KW"/>
</dbReference>
<dbReference type="InterPro" id="IPR020806">
    <property type="entry name" value="PKS_PP-bd"/>
</dbReference>
<dbReference type="PROSITE" id="PS00455">
    <property type="entry name" value="AMP_BINDING"/>
    <property type="match status" value="2"/>
</dbReference>
<feature type="chain" id="PRO_5034089110" description="Carrier domain-containing protein" evidence="10">
    <location>
        <begin position="21"/>
        <end position="5805"/>
    </location>
</feature>
<dbReference type="InterPro" id="IPR025300">
    <property type="entry name" value="BetaGal_jelly_roll_dom"/>
</dbReference>
<dbReference type="Pfam" id="PF13364">
    <property type="entry name" value="BetaGal_ABD2"/>
    <property type="match status" value="1"/>
</dbReference>
<reference evidence="12" key="1">
    <citation type="submission" date="2020-06" db="EMBL/GenBank/DDBJ databases">
        <title>Draft genome sequences of strains closely related to Aspergillus parafelis and Aspergillus hiratsukae.</title>
        <authorList>
            <person name="Dos Santos R.A.C."/>
            <person name="Rivero-Menendez O."/>
            <person name="Steenwyk J.L."/>
            <person name="Mead M.E."/>
            <person name="Goldman G.H."/>
            <person name="Alastruey-Izquierdo A."/>
            <person name="Rokas A."/>
        </authorList>
    </citation>
    <scope>NUCLEOTIDE SEQUENCE</scope>
    <source>
        <strain evidence="12">CNM-CM7691</strain>
    </source>
</reference>
<evidence type="ECO:0000256" key="7">
    <source>
        <dbReference type="ARBA" id="ARBA00023295"/>
    </source>
</evidence>
<dbReference type="FunFam" id="3.30.559.30:FF:000002">
    <property type="entry name" value="Nonribosomal peptide synthase Pes1"/>
    <property type="match status" value="1"/>
</dbReference>
<dbReference type="InterPro" id="IPR006162">
    <property type="entry name" value="Ppantetheine_attach_site"/>
</dbReference>
<dbReference type="InterPro" id="IPR036736">
    <property type="entry name" value="ACP-like_sf"/>
</dbReference>
<dbReference type="InterPro" id="IPR023213">
    <property type="entry name" value="CAT-like_dom_sf"/>
</dbReference>
<dbReference type="GO" id="GO:0044550">
    <property type="term" value="P:secondary metabolite biosynthetic process"/>
    <property type="evidence" value="ECO:0007669"/>
    <property type="project" value="TreeGrafter"/>
</dbReference>
<dbReference type="SMART" id="SM00823">
    <property type="entry name" value="PKS_PP"/>
    <property type="match status" value="4"/>
</dbReference>
<dbReference type="CDD" id="cd19545">
    <property type="entry name" value="FUM14_C_NRPS-like"/>
    <property type="match status" value="2"/>
</dbReference>
<comment type="similarity">
    <text evidence="9">Belongs to the NRP synthetase family.</text>
</comment>
<dbReference type="InterPro" id="IPR042099">
    <property type="entry name" value="ANL_N_sf"/>
</dbReference>
<dbReference type="GO" id="GO:0005737">
    <property type="term" value="C:cytoplasm"/>
    <property type="evidence" value="ECO:0007669"/>
    <property type="project" value="TreeGrafter"/>
</dbReference>
<dbReference type="InterPro" id="IPR008979">
    <property type="entry name" value="Galactose-bd-like_sf"/>
</dbReference>
<dbReference type="SUPFAM" id="SSF52777">
    <property type="entry name" value="CoA-dependent acyltransferases"/>
    <property type="match status" value="11"/>
</dbReference>
<evidence type="ECO:0000256" key="5">
    <source>
        <dbReference type="ARBA" id="ARBA00022801"/>
    </source>
</evidence>
<dbReference type="InterPro" id="IPR018954">
    <property type="entry name" value="Betagal_dom2"/>
</dbReference>
<dbReference type="Gene3D" id="3.40.50.12780">
    <property type="entry name" value="N-terminal domain of ligase-like"/>
    <property type="match status" value="3"/>
</dbReference>
<keyword evidence="8" id="KW-0624">Polysaccharide degradation</keyword>
<dbReference type="Pfam" id="PF00550">
    <property type="entry name" value="PP-binding"/>
    <property type="match status" value="4"/>
</dbReference>
<evidence type="ECO:0000259" key="11">
    <source>
        <dbReference type="PROSITE" id="PS50075"/>
    </source>
</evidence>